<reference evidence="7" key="1">
    <citation type="journal article" date="2014" name="Nat. Commun.">
        <title>The rainbow trout genome provides novel insights into evolution after whole-genome duplication in vertebrates.</title>
        <authorList>
            <person name="Berthelot C."/>
            <person name="Brunet F."/>
            <person name="Chalopin D."/>
            <person name="Juanchich A."/>
            <person name="Bernard M."/>
            <person name="Noel B."/>
            <person name="Bento P."/>
            <person name="Da Silva C."/>
            <person name="Labadie K."/>
            <person name="Alberti A."/>
            <person name="Aury J.M."/>
            <person name="Louis A."/>
            <person name="Dehais P."/>
            <person name="Bardou P."/>
            <person name="Montfort J."/>
            <person name="Klopp C."/>
            <person name="Cabau C."/>
            <person name="Gaspin C."/>
            <person name="Thorgaard G.H."/>
            <person name="Boussaha M."/>
            <person name="Quillet E."/>
            <person name="Guyomard R."/>
            <person name="Galiana D."/>
            <person name="Bobe J."/>
            <person name="Volff J.N."/>
            <person name="Genet C."/>
            <person name="Wincker P."/>
            <person name="Jaillon O."/>
            <person name="Roest Crollius H."/>
            <person name="Guiguen Y."/>
        </authorList>
    </citation>
    <scope>NUCLEOTIDE SEQUENCE [LARGE SCALE GENOMIC DNA]</scope>
</reference>
<name>A0A060Z7S8_ONCMY</name>
<evidence type="ECO:0000256" key="2">
    <source>
        <dbReference type="ARBA" id="ARBA00011982"/>
    </source>
</evidence>
<evidence type="ECO:0000313" key="7">
    <source>
        <dbReference type="EMBL" id="CDQ99942.1"/>
    </source>
</evidence>
<protein>
    <recommendedName>
        <fullName evidence="2">ADP-ribosyl cyclase/cyclic ADP-ribose hydrolase</fullName>
        <ecNumber evidence="2">3.2.2.6</ecNumber>
    </recommendedName>
</protein>
<dbReference type="PANTHER" id="PTHR10912">
    <property type="entry name" value="ADP-RIBOSYL CYCLASE"/>
    <property type="match status" value="1"/>
</dbReference>
<dbReference type="Pfam" id="PF02267">
    <property type="entry name" value="Rib_hydrolayse"/>
    <property type="match status" value="1"/>
</dbReference>
<evidence type="ECO:0000256" key="4">
    <source>
        <dbReference type="ARBA" id="ARBA00022801"/>
    </source>
</evidence>
<dbReference type="AlphaFoldDB" id="A0A060Z7S8"/>
<evidence type="ECO:0000313" key="8">
    <source>
        <dbReference type="Proteomes" id="UP000193380"/>
    </source>
</evidence>
<dbReference type="InterPro" id="IPR003193">
    <property type="entry name" value="ADP-ribosyl_cyclase"/>
</dbReference>
<keyword evidence="3" id="KW-0808">Transferase</keyword>
<evidence type="ECO:0000256" key="1">
    <source>
        <dbReference type="ARBA" id="ARBA00005406"/>
    </source>
</evidence>
<keyword evidence="6" id="KW-1015">Disulfide bond</keyword>
<comment type="similarity">
    <text evidence="1">Belongs to the ADP-ribosyl cyclase family.</text>
</comment>
<proteinExistence type="inferred from homology"/>
<organism evidence="7 8">
    <name type="scientific">Oncorhynchus mykiss</name>
    <name type="common">Rainbow trout</name>
    <name type="synonym">Salmo gairdneri</name>
    <dbReference type="NCBI Taxonomy" id="8022"/>
    <lineage>
        <taxon>Eukaryota</taxon>
        <taxon>Metazoa</taxon>
        <taxon>Chordata</taxon>
        <taxon>Craniata</taxon>
        <taxon>Vertebrata</taxon>
        <taxon>Euteleostomi</taxon>
        <taxon>Actinopterygii</taxon>
        <taxon>Neopterygii</taxon>
        <taxon>Teleostei</taxon>
        <taxon>Protacanthopterygii</taxon>
        <taxon>Salmoniformes</taxon>
        <taxon>Salmonidae</taxon>
        <taxon>Salmoninae</taxon>
        <taxon>Oncorhynchus</taxon>
    </lineage>
</organism>
<evidence type="ECO:0000256" key="3">
    <source>
        <dbReference type="ARBA" id="ARBA00022679"/>
    </source>
</evidence>
<dbReference type="PaxDb" id="8022-A0A060Z7S8"/>
<accession>A0A060Z7S8</accession>
<dbReference type="EMBL" id="FR951471">
    <property type="protein sequence ID" value="CDQ99942.1"/>
    <property type="molecule type" value="Genomic_DNA"/>
</dbReference>
<dbReference type="EC" id="3.2.2.6" evidence="2"/>
<dbReference type="SUPFAM" id="SSF52309">
    <property type="entry name" value="N-(deoxy)ribosyltransferase-like"/>
    <property type="match status" value="1"/>
</dbReference>
<sequence>CCVCYCRYDCEEIWREFEEAVMRKSRCNVKVKDYKRMFHATPQTLTCGKLLFWSKTRELIHSYAAATRRFWTLEDTLVGYMFNDLIWCGQEEKDRGRIHHDLREQERERERERERE</sequence>
<dbReference type="GO" id="GO:0016740">
    <property type="term" value="F:transferase activity"/>
    <property type="evidence" value="ECO:0007669"/>
    <property type="project" value="UniProtKB-KW"/>
</dbReference>
<dbReference type="GO" id="GO:0005886">
    <property type="term" value="C:plasma membrane"/>
    <property type="evidence" value="ECO:0007669"/>
    <property type="project" value="TreeGrafter"/>
</dbReference>
<gene>
    <name evidence="7" type="ORF">GSONMT00025383001</name>
</gene>
<reference evidence="7" key="2">
    <citation type="submission" date="2014-03" db="EMBL/GenBank/DDBJ databases">
        <authorList>
            <person name="Genoscope - CEA"/>
        </authorList>
    </citation>
    <scope>NUCLEOTIDE SEQUENCE</scope>
</reference>
<dbReference type="GO" id="GO:0030890">
    <property type="term" value="P:positive regulation of B cell proliferation"/>
    <property type="evidence" value="ECO:0007669"/>
    <property type="project" value="TreeGrafter"/>
</dbReference>
<dbReference type="Proteomes" id="UP000193380">
    <property type="component" value="Unassembled WGS sequence"/>
</dbReference>
<evidence type="ECO:0000256" key="6">
    <source>
        <dbReference type="ARBA" id="ARBA00023157"/>
    </source>
</evidence>
<dbReference type="GO" id="GO:0061809">
    <property type="term" value="F:NAD+ nucleosidase activity, cyclic ADP-ribose generating"/>
    <property type="evidence" value="ECO:0007669"/>
    <property type="project" value="UniProtKB-EC"/>
</dbReference>
<dbReference type="PANTHER" id="PTHR10912:SF8">
    <property type="entry name" value="ADP-RIBOSYL CYCLASE_CYCLIC ADP-RIBOSE HYDROLASE"/>
    <property type="match status" value="1"/>
</dbReference>
<dbReference type="Gene3D" id="1.20.82.10">
    <property type="entry name" value="ADP Ribosyl Cyclase, Chain A, domain 1"/>
    <property type="match status" value="2"/>
</dbReference>
<keyword evidence="5" id="KW-0520">NAD</keyword>
<dbReference type="GO" id="GO:0016849">
    <property type="term" value="F:phosphorus-oxygen lyase activity"/>
    <property type="evidence" value="ECO:0007669"/>
    <property type="project" value="TreeGrafter"/>
</dbReference>
<feature type="non-terminal residue" evidence="7">
    <location>
        <position position="1"/>
    </location>
</feature>
<evidence type="ECO:0000256" key="5">
    <source>
        <dbReference type="ARBA" id="ARBA00023027"/>
    </source>
</evidence>
<keyword evidence="4" id="KW-0378">Hydrolase</keyword>